<dbReference type="Pfam" id="PF02606">
    <property type="entry name" value="LpxK"/>
    <property type="match status" value="1"/>
</dbReference>
<evidence type="ECO:0000256" key="7">
    <source>
        <dbReference type="ARBA" id="ARBA00022679"/>
    </source>
</evidence>
<dbReference type="GO" id="GO:0009245">
    <property type="term" value="P:lipid A biosynthetic process"/>
    <property type="evidence" value="ECO:0007669"/>
    <property type="project" value="UniProtKB-UniRule"/>
</dbReference>
<dbReference type="GO" id="GO:0005524">
    <property type="term" value="F:ATP binding"/>
    <property type="evidence" value="ECO:0007669"/>
    <property type="project" value="UniProtKB-UniRule"/>
</dbReference>
<evidence type="ECO:0000256" key="10">
    <source>
        <dbReference type="ARBA" id="ARBA00022840"/>
    </source>
</evidence>
<proteinExistence type="inferred from homology"/>
<comment type="caution">
    <text evidence="13">Lacks conserved residue(s) required for the propagation of feature annotation.</text>
</comment>
<evidence type="ECO:0000256" key="14">
    <source>
        <dbReference type="SAM" id="Phobius"/>
    </source>
</evidence>
<dbReference type="PANTHER" id="PTHR42724:SF1">
    <property type="entry name" value="TETRAACYLDISACCHARIDE 4'-KINASE, MITOCHONDRIAL-RELATED"/>
    <property type="match status" value="1"/>
</dbReference>
<comment type="pathway">
    <text evidence="2 13">Glycolipid biosynthesis; lipid IV(A) biosynthesis; lipid IV(A) from (3R)-3-hydroxytetradecanoyl-[acyl-carrier-protein] and UDP-N-acetyl-alpha-D-glucosamine: step 6/6.</text>
</comment>
<dbReference type="HAMAP" id="MF_00409">
    <property type="entry name" value="LpxK"/>
    <property type="match status" value="1"/>
</dbReference>
<dbReference type="SUPFAM" id="SSF52540">
    <property type="entry name" value="P-loop containing nucleoside triphosphate hydrolases"/>
    <property type="match status" value="1"/>
</dbReference>
<keyword evidence="7 13" id="KW-0808">Transferase</keyword>
<keyword evidence="10 13" id="KW-0067">ATP-binding</keyword>
<dbReference type="InterPro" id="IPR027417">
    <property type="entry name" value="P-loop_NTPase"/>
</dbReference>
<dbReference type="NCBIfam" id="TIGR00682">
    <property type="entry name" value="lpxK"/>
    <property type="match status" value="1"/>
</dbReference>
<accession>A0A9D2AYS2</accession>
<gene>
    <name evidence="13 15" type="primary">lpxK</name>
    <name evidence="15" type="ORF">H9853_07545</name>
</gene>
<comment type="caution">
    <text evidence="15">The sequence shown here is derived from an EMBL/GenBank/DDBJ whole genome shotgun (WGS) entry which is preliminary data.</text>
</comment>
<evidence type="ECO:0000313" key="16">
    <source>
        <dbReference type="Proteomes" id="UP000824156"/>
    </source>
</evidence>
<evidence type="ECO:0000256" key="1">
    <source>
        <dbReference type="ARBA" id="ARBA00002274"/>
    </source>
</evidence>
<evidence type="ECO:0000256" key="5">
    <source>
        <dbReference type="ARBA" id="ARBA00022516"/>
    </source>
</evidence>
<comment type="function">
    <text evidence="1 13">Transfers the gamma-phosphate of ATP to the 4'-position of a tetraacyldisaccharide 1-phosphate intermediate (termed DS-1-P) to form tetraacyldisaccharide 1,4'-bis-phosphate (lipid IVA).</text>
</comment>
<comment type="similarity">
    <text evidence="13">Belongs to the LpxK family.</text>
</comment>
<keyword evidence="5 13" id="KW-0444">Lipid biosynthesis</keyword>
<evidence type="ECO:0000313" key="15">
    <source>
        <dbReference type="EMBL" id="HIX54863.1"/>
    </source>
</evidence>
<keyword evidence="14" id="KW-1133">Transmembrane helix</keyword>
<evidence type="ECO:0000256" key="13">
    <source>
        <dbReference type="HAMAP-Rule" id="MF_00409"/>
    </source>
</evidence>
<protein>
    <recommendedName>
        <fullName evidence="4 13">Tetraacyldisaccharide 4'-kinase</fullName>
        <ecNumber evidence="3 13">2.7.1.130</ecNumber>
    </recommendedName>
    <alternativeName>
        <fullName evidence="12 13">Lipid A 4'-kinase</fullName>
    </alternativeName>
</protein>
<dbReference type="EMBL" id="DXEZ01000212">
    <property type="protein sequence ID" value="HIX54863.1"/>
    <property type="molecule type" value="Genomic_DNA"/>
</dbReference>
<evidence type="ECO:0000256" key="8">
    <source>
        <dbReference type="ARBA" id="ARBA00022741"/>
    </source>
</evidence>
<dbReference type="InterPro" id="IPR003758">
    <property type="entry name" value="LpxK"/>
</dbReference>
<dbReference type="GO" id="GO:0005886">
    <property type="term" value="C:plasma membrane"/>
    <property type="evidence" value="ECO:0007669"/>
    <property type="project" value="TreeGrafter"/>
</dbReference>
<keyword evidence="14" id="KW-0472">Membrane</keyword>
<comment type="catalytic activity">
    <reaction evidence="13">
        <text>a lipid A disaccharide + ATP = a lipid IVA + ADP + H(+)</text>
        <dbReference type="Rhea" id="RHEA:67840"/>
        <dbReference type="ChEBI" id="CHEBI:15378"/>
        <dbReference type="ChEBI" id="CHEBI:30616"/>
        <dbReference type="ChEBI" id="CHEBI:176343"/>
        <dbReference type="ChEBI" id="CHEBI:176425"/>
        <dbReference type="ChEBI" id="CHEBI:456216"/>
        <dbReference type="EC" id="2.7.1.130"/>
    </reaction>
</comment>
<dbReference type="GO" id="GO:0009244">
    <property type="term" value="P:lipopolysaccharide core region biosynthetic process"/>
    <property type="evidence" value="ECO:0007669"/>
    <property type="project" value="TreeGrafter"/>
</dbReference>
<keyword evidence="11 13" id="KW-0443">Lipid metabolism</keyword>
<organism evidence="15 16">
    <name type="scientific">Candidatus Sphingobacterium stercoripullorum</name>
    <dbReference type="NCBI Taxonomy" id="2838759"/>
    <lineage>
        <taxon>Bacteria</taxon>
        <taxon>Pseudomonadati</taxon>
        <taxon>Bacteroidota</taxon>
        <taxon>Sphingobacteriia</taxon>
        <taxon>Sphingobacteriales</taxon>
        <taxon>Sphingobacteriaceae</taxon>
        <taxon>Sphingobacterium</taxon>
    </lineage>
</organism>
<keyword evidence="6 13" id="KW-0441">Lipid A biosynthesis</keyword>
<dbReference type="AlphaFoldDB" id="A0A9D2AYS2"/>
<name>A0A9D2AYS2_9SPHI</name>
<evidence type="ECO:0000256" key="4">
    <source>
        <dbReference type="ARBA" id="ARBA00016436"/>
    </source>
</evidence>
<dbReference type="EC" id="2.7.1.130" evidence="3 13"/>
<dbReference type="PANTHER" id="PTHR42724">
    <property type="entry name" value="TETRAACYLDISACCHARIDE 4'-KINASE"/>
    <property type="match status" value="1"/>
</dbReference>
<feature type="transmembrane region" description="Helical" evidence="14">
    <location>
        <begin position="6"/>
        <end position="23"/>
    </location>
</feature>
<keyword evidence="14" id="KW-0812">Transmembrane</keyword>
<evidence type="ECO:0000256" key="12">
    <source>
        <dbReference type="ARBA" id="ARBA00029757"/>
    </source>
</evidence>
<evidence type="ECO:0000256" key="9">
    <source>
        <dbReference type="ARBA" id="ARBA00022777"/>
    </source>
</evidence>
<sequence>MKTLRLLILYPFSLLLSIILIIRHKLYDWGIFKSCSFQIPTIVIGNLAIGGAGKSPMTEFLIRSLENNFKIAVLSRGYGRKTKGFRYVQTSDSSELCGDEPLQFKNKFPHTTIAVSENRCHGIEQIKGEHDLIILDDAYQHRALQPKIKILLFEYSSLLQPIRLFPTGRFRDLFSQTSCADFIIVTKSPSIKDPIDKEKIEKKLRGVNQQARVFYASIKYHQLLNPKGIPFDAALENYHVLAISGIANPKPFVADLKSKAANLTSITFPDHHNFTIKDIQNIRKTYHSIQEENKIIVTTEKDFQRLPKDIMAELPVYFLPISTDIEGSDNFLALLNKAIKK</sequence>
<reference evidence="15" key="1">
    <citation type="journal article" date="2021" name="PeerJ">
        <title>Extensive microbial diversity within the chicken gut microbiome revealed by metagenomics and culture.</title>
        <authorList>
            <person name="Gilroy R."/>
            <person name="Ravi A."/>
            <person name="Getino M."/>
            <person name="Pursley I."/>
            <person name="Horton D.L."/>
            <person name="Alikhan N.F."/>
            <person name="Baker D."/>
            <person name="Gharbi K."/>
            <person name="Hall N."/>
            <person name="Watson M."/>
            <person name="Adriaenssens E.M."/>
            <person name="Foster-Nyarko E."/>
            <person name="Jarju S."/>
            <person name="Secka A."/>
            <person name="Antonio M."/>
            <person name="Oren A."/>
            <person name="Chaudhuri R.R."/>
            <person name="La Ragione R."/>
            <person name="Hildebrand F."/>
            <person name="Pallen M.J."/>
        </authorList>
    </citation>
    <scope>NUCLEOTIDE SEQUENCE</scope>
    <source>
        <strain evidence="15">1719</strain>
    </source>
</reference>
<evidence type="ECO:0000256" key="11">
    <source>
        <dbReference type="ARBA" id="ARBA00023098"/>
    </source>
</evidence>
<evidence type="ECO:0000256" key="2">
    <source>
        <dbReference type="ARBA" id="ARBA00004870"/>
    </source>
</evidence>
<evidence type="ECO:0000256" key="6">
    <source>
        <dbReference type="ARBA" id="ARBA00022556"/>
    </source>
</evidence>
<dbReference type="Proteomes" id="UP000824156">
    <property type="component" value="Unassembled WGS sequence"/>
</dbReference>
<keyword evidence="9 13" id="KW-0418">Kinase</keyword>
<keyword evidence="8 13" id="KW-0547">Nucleotide-binding</keyword>
<reference evidence="15" key="2">
    <citation type="submission" date="2021-04" db="EMBL/GenBank/DDBJ databases">
        <authorList>
            <person name="Gilroy R."/>
        </authorList>
    </citation>
    <scope>NUCLEOTIDE SEQUENCE</scope>
    <source>
        <strain evidence="15">1719</strain>
    </source>
</reference>
<dbReference type="GO" id="GO:0009029">
    <property type="term" value="F:lipid-A 4'-kinase activity"/>
    <property type="evidence" value="ECO:0007669"/>
    <property type="project" value="UniProtKB-UniRule"/>
</dbReference>
<evidence type="ECO:0000256" key="3">
    <source>
        <dbReference type="ARBA" id="ARBA00012071"/>
    </source>
</evidence>